<dbReference type="FunFam" id="3.30.210.10:FF:000002">
    <property type="entry name" value="DNA polymerase"/>
    <property type="match status" value="1"/>
</dbReference>
<dbReference type="Gene3D" id="3.40.50.10190">
    <property type="entry name" value="BRCT domain"/>
    <property type="match status" value="1"/>
</dbReference>
<dbReference type="InterPro" id="IPR043519">
    <property type="entry name" value="NT_sf"/>
</dbReference>
<dbReference type="EMBL" id="MN739434">
    <property type="protein sequence ID" value="QHT04547.1"/>
    <property type="molecule type" value="Genomic_DNA"/>
</dbReference>
<dbReference type="Pfam" id="PF14520">
    <property type="entry name" value="HHH_5"/>
    <property type="match status" value="1"/>
</dbReference>
<evidence type="ECO:0000256" key="6">
    <source>
        <dbReference type="ARBA" id="ARBA00012722"/>
    </source>
</evidence>
<evidence type="ECO:0000256" key="27">
    <source>
        <dbReference type="ARBA" id="ARBA00044678"/>
    </source>
</evidence>
<dbReference type="GO" id="GO:0005634">
    <property type="term" value="C:nucleus"/>
    <property type="evidence" value="ECO:0007669"/>
    <property type="project" value="TreeGrafter"/>
</dbReference>
<evidence type="ECO:0000256" key="8">
    <source>
        <dbReference type="ARBA" id="ARBA00020020"/>
    </source>
</evidence>
<dbReference type="GO" id="GO:0003887">
    <property type="term" value="F:DNA-directed DNA polymerase activity"/>
    <property type="evidence" value="ECO:0007669"/>
    <property type="project" value="UniProtKB-KW"/>
</dbReference>
<evidence type="ECO:0000256" key="7">
    <source>
        <dbReference type="ARBA" id="ARBA00016513"/>
    </source>
</evidence>
<feature type="domain" description="NAD-dependent DNA ligase N-terminal" evidence="34">
    <location>
        <begin position="529"/>
        <end position="902"/>
    </location>
</feature>
<dbReference type="InterPro" id="IPR010994">
    <property type="entry name" value="RuvA_2-like"/>
</dbReference>
<dbReference type="InterPro" id="IPR013839">
    <property type="entry name" value="DNAligase_adenylation"/>
</dbReference>
<evidence type="ECO:0000256" key="19">
    <source>
        <dbReference type="ARBA" id="ARBA00023027"/>
    </source>
</evidence>
<evidence type="ECO:0000256" key="23">
    <source>
        <dbReference type="ARBA" id="ARBA00034005"/>
    </source>
</evidence>
<dbReference type="InterPro" id="IPR036420">
    <property type="entry name" value="BRCT_dom_sf"/>
</dbReference>
<dbReference type="Pfam" id="PF00533">
    <property type="entry name" value="BRCT"/>
    <property type="match status" value="1"/>
</dbReference>
<dbReference type="SUPFAM" id="SSF52113">
    <property type="entry name" value="BRCT domain"/>
    <property type="match status" value="1"/>
</dbReference>
<dbReference type="GO" id="GO:0140078">
    <property type="term" value="F:class I DNA-(apurinic or apyrimidinic site) endonuclease activity"/>
    <property type="evidence" value="ECO:0007669"/>
    <property type="project" value="UniProtKB-EC"/>
</dbReference>
<dbReference type="SUPFAM" id="SSF81585">
    <property type="entry name" value="PsbU/PolX domain-like"/>
    <property type="match status" value="1"/>
</dbReference>
<evidence type="ECO:0000313" key="35">
    <source>
        <dbReference type="EMBL" id="QHT04547.1"/>
    </source>
</evidence>
<proteinExistence type="predicted"/>
<dbReference type="PANTHER" id="PTHR11276">
    <property type="entry name" value="DNA POLYMERASE TYPE-X FAMILY MEMBER"/>
    <property type="match status" value="1"/>
</dbReference>
<dbReference type="Pfam" id="PF14716">
    <property type="entry name" value="HHH_8"/>
    <property type="match status" value="1"/>
</dbReference>
<dbReference type="Pfam" id="PF10391">
    <property type="entry name" value="DNA_pol_lambd_f"/>
    <property type="match status" value="1"/>
</dbReference>
<dbReference type="Gene3D" id="3.30.460.10">
    <property type="entry name" value="Beta Polymerase, domain 2"/>
    <property type="match status" value="1"/>
</dbReference>
<keyword evidence="16" id="KW-0460">Magnesium</keyword>
<accession>A0A6C0CK20</accession>
<dbReference type="InterPro" id="IPR036943">
    <property type="entry name" value="FN_type2_sf"/>
</dbReference>
<evidence type="ECO:0000259" key="32">
    <source>
        <dbReference type="SMART" id="SM00292"/>
    </source>
</evidence>
<evidence type="ECO:0000256" key="29">
    <source>
        <dbReference type="ARBA" id="ARBA00049244"/>
    </source>
</evidence>
<comment type="catalytic activity">
    <reaction evidence="27">
        <text>a 5'-end 2'-deoxyribose-2'-deoxyribonucleotide-DNA = (2E,4S)-4-hydroxypenten-2-al-5-phosphate + a 5'-end 5'-phospho-2'-deoxyribonucleoside-DNA + H(+)</text>
        <dbReference type="Rhea" id="RHEA:76255"/>
        <dbReference type="Rhea" id="RHEA-COMP:13180"/>
        <dbReference type="Rhea" id="RHEA-COMP:18657"/>
        <dbReference type="ChEBI" id="CHEBI:15378"/>
        <dbReference type="ChEBI" id="CHEBI:136412"/>
        <dbReference type="ChEBI" id="CHEBI:195194"/>
        <dbReference type="ChEBI" id="CHEBI:195195"/>
    </reaction>
</comment>
<comment type="subcellular location">
    <subcellularLocation>
        <location evidence="3">Cytoplasm</location>
    </subcellularLocation>
</comment>
<feature type="region of interest" description="Disordered" evidence="30">
    <location>
        <begin position="480"/>
        <end position="506"/>
    </location>
</feature>
<dbReference type="SMART" id="SM00292">
    <property type="entry name" value="BRCT"/>
    <property type="match status" value="1"/>
</dbReference>
<keyword evidence="19" id="KW-0520">NAD</keyword>
<evidence type="ECO:0000256" key="16">
    <source>
        <dbReference type="ARBA" id="ARBA00022842"/>
    </source>
</evidence>
<comment type="function">
    <text evidence="28">Repair polymerase that plays a key role in base-excision repair. During this process, the damaged base is excised by specific DNA glycosylases, the DNA backbone is nicked at the abasic site by an apurinic/apyrimidic (AP) endonuclease, and POLB removes 5'-deoxyribose-phosphate from the preincised AP site acting as a 5'-deoxyribose-phosphate lyase (5'-dRP lyase); through its DNA polymerase activity, it adds one nucleotide to the 3' end of the arising single-nucleotide gap. Conducts 'gap-filling' DNA synthesis in a stepwise distributive fashion rather than in a processive fashion as for other DNA polymerases. It is also able to cleave sugar-phosphate bonds 3' to an intact AP site, acting as an AP lyase.</text>
</comment>
<feature type="domain" description="Helix-hairpin-helix DNA-binding motif class 1" evidence="31">
    <location>
        <begin position="204"/>
        <end position="223"/>
    </location>
</feature>
<keyword evidence="14" id="KW-0235">DNA replication</keyword>
<evidence type="ECO:0000256" key="17">
    <source>
        <dbReference type="ARBA" id="ARBA00022843"/>
    </source>
</evidence>
<dbReference type="GO" id="GO:0006303">
    <property type="term" value="P:double-strand break repair via nonhomologous end joining"/>
    <property type="evidence" value="ECO:0007669"/>
    <property type="project" value="TreeGrafter"/>
</dbReference>
<dbReference type="SUPFAM" id="SSF56091">
    <property type="entry name" value="DNA ligase/mRNA capping enzyme, catalytic domain"/>
    <property type="match status" value="1"/>
</dbReference>
<keyword evidence="10" id="KW-0436">Ligase</keyword>
<dbReference type="InterPro" id="IPR018944">
    <property type="entry name" value="DNA_pol_lambd_fingers_domain"/>
</dbReference>
<feature type="domain" description="Helix-hairpin-helix DNA-binding motif class 1" evidence="31">
    <location>
        <begin position="241"/>
        <end position="260"/>
    </location>
</feature>
<evidence type="ECO:0000256" key="30">
    <source>
        <dbReference type="SAM" id="MobiDB-lite"/>
    </source>
</evidence>
<evidence type="ECO:0000256" key="12">
    <source>
        <dbReference type="ARBA" id="ARBA00022679"/>
    </source>
</evidence>
<evidence type="ECO:0000256" key="3">
    <source>
        <dbReference type="ARBA" id="ARBA00004496"/>
    </source>
</evidence>
<dbReference type="Pfam" id="PF14791">
    <property type="entry name" value="DNA_pol_B_thumb"/>
    <property type="match status" value="1"/>
</dbReference>
<keyword evidence="21" id="KW-0234">DNA repair</keyword>
<evidence type="ECO:0000256" key="9">
    <source>
        <dbReference type="ARBA" id="ARBA00022481"/>
    </source>
</evidence>
<evidence type="ECO:0000256" key="5">
    <source>
        <dbReference type="ARBA" id="ARBA00012720"/>
    </source>
</evidence>
<dbReference type="EC" id="6.5.1.2" evidence="6"/>
<dbReference type="Pfam" id="PF03120">
    <property type="entry name" value="OB_DNA_ligase"/>
    <property type="match status" value="1"/>
</dbReference>
<organism evidence="35">
    <name type="scientific">viral metagenome</name>
    <dbReference type="NCBI Taxonomy" id="1070528"/>
    <lineage>
        <taxon>unclassified sequences</taxon>
        <taxon>metagenomes</taxon>
        <taxon>organismal metagenomes</taxon>
    </lineage>
</organism>
<feature type="domain" description="DNA-directed DNA polymerase X" evidence="33">
    <location>
        <begin position="158"/>
        <end position="467"/>
    </location>
</feature>
<dbReference type="Gene3D" id="3.30.470.30">
    <property type="entry name" value="DNA ligase/mRNA capping enzyme"/>
    <property type="match status" value="1"/>
</dbReference>
<comment type="cofactor">
    <cofactor evidence="2">
        <name>Mg(2+)</name>
        <dbReference type="ChEBI" id="CHEBI:18420"/>
    </cofactor>
</comment>
<evidence type="ECO:0000256" key="11">
    <source>
        <dbReference type="ARBA" id="ARBA00022634"/>
    </source>
</evidence>
<dbReference type="InterPro" id="IPR010996">
    <property type="entry name" value="HHH_MUS81"/>
</dbReference>
<dbReference type="GO" id="GO:0005737">
    <property type="term" value="C:cytoplasm"/>
    <property type="evidence" value="ECO:0007669"/>
    <property type="project" value="UniProtKB-SubCell"/>
</dbReference>
<evidence type="ECO:0000256" key="15">
    <source>
        <dbReference type="ARBA" id="ARBA00022763"/>
    </source>
</evidence>
<dbReference type="SUPFAM" id="SSF47802">
    <property type="entry name" value="DNA polymerase beta, N-terminal domain-like"/>
    <property type="match status" value="1"/>
</dbReference>
<dbReference type="PRINTS" id="PR00870">
    <property type="entry name" value="DNAPOLXBETA"/>
</dbReference>
<keyword evidence="12" id="KW-0808">Transferase</keyword>
<dbReference type="EC" id="4.2.99.18" evidence="5"/>
<feature type="region of interest" description="Disordered" evidence="30">
    <location>
        <begin position="70"/>
        <end position="90"/>
    </location>
</feature>
<dbReference type="InterPro" id="IPR001357">
    <property type="entry name" value="BRCT_dom"/>
</dbReference>
<evidence type="ECO:0000256" key="18">
    <source>
        <dbReference type="ARBA" id="ARBA00022932"/>
    </source>
</evidence>
<evidence type="ECO:0000256" key="26">
    <source>
        <dbReference type="ARBA" id="ARBA00044632"/>
    </source>
</evidence>
<evidence type="ECO:0000256" key="21">
    <source>
        <dbReference type="ARBA" id="ARBA00023204"/>
    </source>
</evidence>
<evidence type="ECO:0000256" key="24">
    <source>
        <dbReference type="ARBA" id="ARBA00035717"/>
    </source>
</evidence>
<dbReference type="InterPro" id="IPR012340">
    <property type="entry name" value="NA-bd_OB-fold"/>
</dbReference>
<dbReference type="Gene3D" id="1.10.150.110">
    <property type="entry name" value="DNA polymerase beta, N-terminal domain-like"/>
    <property type="match status" value="1"/>
</dbReference>
<protein>
    <recommendedName>
        <fullName evidence="8">DNA polymerase beta</fullName>
        <ecNumber evidence="4">2.7.7.7</ecNumber>
        <ecNumber evidence="5">4.2.99.18</ecNumber>
        <ecNumber evidence="6">6.5.1.2</ecNumber>
    </recommendedName>
    <alternativeName>
        <fullName evidence="24">5'-deoxyribose-phosphate lyase</fullName>
    </alternativeName>
    <alternativeName>
        <fullName evidence="25">AP lyase</fullName>
    </alternativeName>
    <alternativeName>
        <fullName evidence="7">DNA polymerase lambda</fullName>
    </alternativeName>
</protein>
<evidence type="ECO:0000256" key="25">
    <source>
        <dbReference type="ARBA" id="ARBA00035726"/>
    </source>
</evidence>
<keyword evidence="18" id="KW-0239">DNA-directed DNA polymerase</keyword>
<dbReference type="Gene3D" id="2.10.10.10">
    <property type="entry name" value="Fibronectin, type II, collagen-binding"/>
    <property type="match status" value="1"/>
</dbReference>
<feature type="domain" description="Helix-hairpin-helix DNA-binding motif class 1" evidence="31">
    <location>
        <begin position="1022"/>
        <end position="1041"/>
    </location>
</feature>
<dbReference type="GO" id="GO:0006260">
    <property type="term" value="P:DNA replication"/>
    <property type="evidence" value="ECO:0007669"/>
    <property type="project" value="UniProtKB-KW"/>
</dbReference>
<dbReference type="InterPro" id="IPR013840">
    <property type="entry name" value="DNAligase_N"/>
</dbReference>
<dbReference type="SMART" id="SM00483">
    <property type="entry name" value="POLXc"/>
    <property type="match status" value="1"/>
</dbReference>
<evidence type="ECO:0000259" key="31">
    <source>
        <dbReference type="SMART" id="SM00278"/>
    </source>
</evidence>
<comment type="cofactor">
    <cofactor evidence="1">
        <name>Mn(2+)</name>
        <dbReference type="ChEBI" id="CHEBI:29035"/>
    </cofactor>
</comment>
<reference evidence="35" key="1">
    <citation type="journal article" date="2020" name="Nature">
        <title>Giant virus diversity and host interactions through global metagenomics.</title>
        <authorList>
            <person name="Schulz F."/>
            <person name="Roux S."/>
            <person name="Paez-Espino D."/>
            <person name="Jungbluth S."/>
            <person name="Walsh D.A."/>
            <person name="Denef V.J."/>
            <person name="McMahon K.D."/>
            <person name="Konstantinidis K.T."/>
            <person name="Eloe-Fadrosh E.A."/>
            <person name="Kyrpides N.C."/>
            <person name="Woyke T."/>
        </authorList>
    </citation>
    <scope>NUCLEOTIDE SEQUENCE</scope>
    <source>
        <strain evidence="35">GVMAG-M-3300021185-45</strain>
    </source>
</reference>
<evidence type="ECO:0000256" key="28">
    <source>
        <dbReference type="ARBA" id="ARBA00045548"/>
    </source>
</evidence>
<dbReference type="GO" id="GO:0003677">
    <property type="term" value="F:DNA binding"/>
    <property type="evidence" value="ECO:0007669"/>
    <property type="project" value="InterPro"/>
</dbReference>
<dbReference type="PANTHER" id="PTHR11276:SF28">
    <property type="entry name" value="DNA POLYMERASE LAMBDA"/>
    <property type="match status" value="1"/>
</dbReference>
<dbReference type="InterPro" id="IPR002054">
    <property type="entry name" value="DNA-dir_DNA_pol_X"/>
</dbReference>
<evidence type="ECO:0000256" key="13">
    <source>
        <dbReference type="ARBA" id="ARBA00022695"/>
    </source>
</evidence>
<evidence type="ECO:0000256" key="4">
    <source>
        <dbReference type="ARBA" id="ARBA00012417"/>
    </source>
</evidence>
<dbReference type="SMART" id="SM00278">
    <property type="entry name" value="HhH1"/>
    <property type="match status" value="4"/>
</dbReference>
<dbReference type="InterPro" id="IPR004150">
    <property type="entry name" value="NAD_DNA_ligase_OB"/>
</dbReference>
<comment type="catalytic activity">
    <reaction evidence="23">
        <text>NAD(+) + (deoxyribonucleotide)n-3'-hydroxyl + 5'-phospho-(deoxyribonucleotide)m = (deoxyribonucleotide)n+m + AMP + beta-nicotinamide D-nucleotide.</text>
        <dbReference type="EC" id="6.5.1.2"/>
    </reaction>
</comment>
<keyword evidence="13" id="KW-0548">Nucleotidyltransferase</keyword>
<dbReference type="Pfam" id="PF14792">
    <property type="entry name" value="DNA_pol_B_palm"/>
    <property type="match status" value="1"/>
</dbReference>
<dbReference type="SUPFAM" id="SSF81301">
    <property type="entry name" value="Nucleotidyltransferase"/>
    <property type="match status" value="1"/>
</dbReference>
<comment type="catalytic activity">
    <reaction evidence="29">
        <text>DNA(n) + a 2'-deoxyribonucleoside 5'-triphosphate = DNA(n+1) + diphosphate</text>
        <dbReference type="Rhea" id="RHEA:22508"/>
        <dbReference type="Rhea" id="RHEA-COMP:17339"/>
        <dbReference type="Rhea" id="RHEA-COMP:17340"/>
        <dbReference type="ChEBI" id="CHEBI:33019"/>
        <dbReference type="ChEBI" id="CHEBI:61560"/>
        <dbReference type="ChEBI" id="CHEBI:173112"/>
        <dbReference type="EC" id="2.7.7.7"/>
    </reaction>
</comment>
<dbReference type="InterPro" id="IPR022312">
    <property type="entry name" value="DNA_pol_X"/>
</dbReference>
<evidence type="ECO:0000256" key="2">
    <source>
        <dbReference type="ARBA" id="ARBA00001946"/>
    </source>
</evidence>
<dbReference type="Gene3D" id="2.40.50.140">
    <property type="entry name" value="Nucleic acid-binding proteins"/>
    <property type="match status" value="1"/>
</dbReference>
<dbReference type="EC" id="2.7.7.7" evidence="4"/>
<dbReference type="InterPro" id="IPR029398">
    <property type="entry name" value="PolB_thumb"/>
</dbReference>
<keyword evidence="17" id="KW-0832">Ubl conjugation</keyword>
<dbReference type="InterPro" id="IPR028207">
    <property type="entry name" value="DNA_pol_B_palm_palm"/>
</dbReference>
<dbReference type="Pfam" id="PF01653">
    <property type="entry name" value="DNA_ligase_aden"/>
    <property type="match status" value="1"/>
</dbReference>
<evidence type="ECO:0000259" key="34">
    <source>
        <dbReference type="SMART" id="SM00532"/>
    </source>
</evidence>
<sequence>MKAYDINKKGKREKGQKVKVGECIFPFKYKWKEHNECIGTENGDICATSVTDRGTLKTYGYCEKMKSKSPLRVTSKSKSKSNSKIKESLKKGTEKKVLNNALKRTIKKKKKLVLVDRFSTKSKSKSKSSKEEKLKSKSPINLEEKKEIDLKPISKSKTMNKELIDIMEELADIMMRQGEPFKARAYKKASETIMAYPEDITDVKELKNKPGIGKTIMDKLEEFQKTGTLRVLERERKNPMNLFTKIYGVGPKKAKQLIEDGITTIDQLKEDQGKLNDTQKIGLKYYEPLTKRIPREEITDFEKVFDKVFKDVTPSGSKYEIVGSYRRQAKNSGDIDVIITNNENNVDAFNTFLDALIKEKIVIEVLTRGKTKSLTIGEIKDSIPRRIDFLYTPPDEYAFATLYFTGSKAFNTVMRQRALDMGYTLNEHGFSVMKSGKKGEKVDIEFPTEKSIFEFLGMKYKEPKQREGYKSVELLDKPAEITKKQEEDNESKEKSPKKVSNNKTVKVKKNKSGFKEDISDFKKNGIDTLKFLTEKQLETMLDESQKAYYNDPENTLLSDNEYDIIKEYMEDKYPKNKVLDQIGAPIQEKNKVKLPYYMASMDKIKPDTNALQKWRDKYKGPYELSAKLDGISALYSTENNEQKLYTRGNGEVGQDISHLISYLKLPETPEITIRGELIMKKSTFIEKYKDQFSNSRNLVSGLVNQKKVDAEKFSDIDFVAYEVIKPSLKPSEQMKFLEEENVLEVINETKKEIDNSMLSEILVDWRENYEYTIDGVIVENDEIYKRTEKNPKYAFAFKMVLSDQIAEAKVLNVLWAPSKDGYLKPRIQIEPVVLGGAKIEYATAFNAAFVEDNKIGIGAIIKLVRSGDVIPHIMDVIQPAEKAKMPDVPYKWNETHVDIILEDAEQDETVKEKNIVGFFKGLEVDGLGPGNVKKIIKAGYESVPQIIAMTEEDFLKVDGFKKKMAEKVYTSIHDKIDKASLPKIIAVSNIFGRGFGEKRIQPILSKYPDILTSTESKEEKIDKIKAIKGIEKKTAEKFVTNIPKFIQFIDVAKLQDKLSDIPIEEPKDESNPLFDKSIVITGFRDKQISEQLKSIGAKESSSVTKNTFAVVVKNKDEDTGKIEAAKEKNIPIYTIEEFKDKFNLQ</sequence>
<evidence type="ECO:0000259" key="33">
    <source>
        <dbReference type="SMART" id="SM00483"/>
    </source>
</evidence>
<keyword evidence="11" id="KW-0237">DNA synthesis</keyword>
<dbReference type="SMART" id="SM00532">
    <property type="entry name" value="LIGANc"/>
    <property type="match status" value="1"/>
</dbReference>
<dbReference type="PRINTS" id="PR00869">
    <property type="entry name" value="DNAPOLX"/>
</dbReference>
<keyword evidence="15" id="KW-0227">DNA damage</keyword>
<dbReference type="SUPFAM" id="SSF47781">
    <property type="entry name" value="RuvA domain 2-like"/>
    <property type="match status" value="1"/>
</dbReference>
<dbReference type="InterPro" id="IPR002008">
    <property type="entry name" value="DNA_pol_X_beta-like"/>
</dbReference>
<dbReference type="Gene3D" id="3.30.210.10">
    <property type="entry name" value="DNA polymerase, thumb domain"/>
    <property type="match status" value="1"/>
</dbReference>
<evidence type="ECO:0000256" key="20">
    <source>
        <dbReference type="ARBA" id="ARBA00023053"/>
    </source>
</evidence>
<dbReference type="InterPro" id="IPR027421">
    <property type="entry name" value="DNA_pol_lamdba_lyase_dom_sf"/>
</dbReference>
<evidence type="ECO:0000256" key="1">
    <source>
        <dbReference type="ARBA" id="ARBA00001936"/>
    </source>
</evidence>
<dbReference type="GO" id="GO:0003911">
    <property type="term" value="F:DNA ligase (NAD+) activity"/>
    <property type="evidence" value="ECO:0007669"/>
    <property type="project" value="UniProtKB-EC"/>
</dbReference>
<keyword evidence="20" id="KW-0915">Sodium</keyword>
<comment type="catalytic activity">
    <reaction evidence="26">
        <text>2'-deoxyribonucleotide-(2'-deoxyribose 5'-phosphate)-2'-deoxyribonucleotide-DNA = a 3'-end 2'-deoxyribonucleotide-(2,3-dehydro-2,3-deoxyribose 5'-phosphate)-DNA + a 5'-end 5'-phospho-2'-deoxyribonucleoside-DNA + H(+)</text>
        <dbReference type="Rhea" id="RHEA:66592"/>
        <dbReference type="Rhea" id="RHEA-COMP:13180"/>
        <dbReference type="Rhea" id="RHEA-COMP:16897"/>
        <dbReference type="Rhea" id="RHEA-COMP:17067"/>
        <dbReference type="ChEBI" id="CHEBI:15378"/>
        <dbReference type="ChEBI" id="CHEBI:136412"/>
        <dbReference type="ChEBI" id="CHEBI:157695"/>
        <dbReference type="ChEBI" id="CHEBI:167181"/>
        <dbReference type="EC" id="4.2.99.18"/>
    </reaction>
</comment>
<dbReference type="Gene3D" id="1.10.150.20">
    <property type="entry name" value="5' to 3' exonuclease, C-terminal subdomain"/>
    <property type="match status" value="2"/>
</dbReference>
<keyword evidence="9" id="KW-0488">Methylation</keyword>
<feature type="domain" description="Helix-hairpin-helix DNA-binding motif class 1" evidence="31">
    <location>
        <begin position="952"/>
        <end position="971"/>
    </location>
</feature>
<dbReference type="CDD" id="cd00141">
    <property type="entry name" value="NT_POLXc"/>
    <property type="match status" value="1"/>
</dbReference>
<evidence type="ECO:0000256" key="22">
    <source>
        <dbReference type="ARBA" id="ARBA00023239"/>
    </source>
</evidence>
<dbReference type="InterPro" id="IPR037160">
    <property type="entry name" value="DNA_Pol_thumb_sf"/>
</dbReference>
<evidence type="ECO:0000256" key="14">
    <source>
        <dbReference type="ARBA" id="ARBA00022705"/>
    </source>
</evidence>
<keyword evidence="22" id="KW-0456">Lyase</keyword>
<dbReference type="AlphaFoldDB" id="A0A6C0CK20"/>
<feature type="domain" description="BRCT" evidence="32">
    <location>
        <begin position="1070"/>
        <end position="1145"/>
    </location>
</feature>
<dbReference type="InterPro" id="IPR003583">
    <property type="entry name" value="Hlx-hairpin-Hlx_DNA-bd_motif"/>
</dbReference>
<name>A0A6C0CK20_9ZZZZ</name>
<dbReference type="SUPFAM" id="SSF50249">
    <property type="entry name" value="Nucleic acid-binding proteins"/>
    <property type="match status" value="1"/>
</dbReference>
<evidence type="ECO:0000256" key="10">
    <source>
        <dbReference type="ARBA" id="ARBA00022598"/>
    </source>
</evidence>
<feature type="compositionally biased region" description="Basic and acidic residues" evidence="30">
    <location>
        <begin position="480"/>
        <end position="496"/>
    </location>
</feature>